<keyword evidence="3" id="KW-1185">Reference proteome</keyword>
<feature type="compositionally biased region" description="Basic and acidic residues" evidence="1">
    <location>
        <begin position="336"/>
        <end position="349"/>
    </location>
</feature>
<dbReference type="AlphaFoldDB" id="A0A7J7JD62"/>
<feature type="compositionally biased region" description="Acidic residues" evidence="1">
    <location>
        <begin position="383"/>
        <end position="395"/>
    </location>
</feature>
<feature type="region of interest" description="Disordered" evidence="1">
    <location>
        <begin position="323"/>
        <end position="450"/>
    </location>
</feature>
<accession>A0A7J7JD62</accession>
<protein>
    <submittedName>
        <fullName evidence="2">Uncharacterized protein</fullName>
    </submittedName>
</protein>
<feature type="compositionally biased region" description="Low complexity" evidence="1">
    <location>
        <begin position="427"/>
        <end position="436"/>
    </location>
</feature>
<sequence length="450" mass="50559">MKQCSHASLLQFLSYNRRIIVTEPVTMSHDRLICSMIGHTSFVLIPAASWELSATELHTIEYSAVNYTSHPWLKDIEYHVALNNQPGDCIYVPRNWYAQTSHTDPLSSTVEFTWKGEMKKVSKWSCGDQDLGSQHELGSFSKYFSAARPQRDTVKDALIHYFVFYLGDNLLSSFTSKQFIRKQKRDDKIFGKLIDWNSEVEEISTELFEMLDRNLDGRFSLADVQNISSEARDAFVSQIQDRLQDFGAIIDKQQKFNKEKLVKDSSEKMAPIESKAKAATSSAKPAAASAGKPATGSTDDLNLMLQNELKQEMDKLMKEMELEERSKNKAAKASKKPADKTAEVPSSKDGKHHKAKPTSKKAQTKPSPESTGTKAKEKYKMVEDEEIEIVAEDDDGGKKNSKVPNKSPTNNSGVKSSKQDSPKKPTSKQPKTSDSSTKSKKEPKKQKEEL</sequence>
<dbReference type="EMBL" id="VXIV02002699">
    <property type="protein sequence ID" value="KAF6023551.1"/>
    <property type="molecule type" value="Genomic_DNA"/>
</dbReference>
<feature type="compositionally biased region" description="Polar residues" evidence="1">
    <location>
        <begin position="364"/>
        <end position="373"/>
    </location>
</feature>
<reference evidence="2" key="1">
    <citation type="submission" date="2020-06" db="EMBL/GenBank/DDBJ databases">
        <title>Draft genome of Bugula neritina, a colonial animal packing powerful symbionts and potential medicines.</title>
        <authorList>
            <person name="Rayko M."/>
        </authorList>
    </citation>
    <scope>NUCLEOTIDE SEQUENCE [LARGE SCALE GENOMIC DNA]</scope>
    <source>
        <strain evidence="2">Kwan_BN1</strain>
    </source>
</reference>
<feature type="compositionally biased region" description="Basic residues" evidence="1">
    <location>
        <begin position="350"/>
        <end position="363"/>
    </location>
</feature>
<feature type="compositionally biased region" description="Basic and acidic residues" evidence="1">
    <location>
        <begin position="437"/>
        <end position="450"/>
    </location>
</feature>
<comment type="caution">
    <text evidence="2">The sequence shown here is derived from an EMBL/GenBank/DDBJ whole genome shotgun (WGS) entry which is preliminary data.</text>
</comment>
<feature type="region of interest" description="Disordered" evidence="1">
    <location>
        <begin position="273"/>
        <end position="300"/>
    </location>
</feature>
<evidence type="ECO:0000256" key="1">
    <source>
        <dbReference type="SAM" id="MobiDB-lite"/>
    </source>
</evidence>
<evidence type="ECO:0000313" key="3">
    <source>
        <dbReference type="Proteomes" id="UP000593567"/>
    </source>
</evidence>
<evidence type="ECO:0000313" key="2">
    <source>
        <dbReference type="EMBL" id="KAF6023551.1"/>
    </source>
</evidence>
<feature type="compositionally biased region" description="Low complexity" evidence="1">
    <location>
        <begin position="277"/>
        <end position="297"/>
    </location>
</feature>
<gene>
    <name evidence="2" type="ORF">EB796_018148</name>
</gene>
<proteinExistence type="predicted"/>
<name>A0A7J7JD62_BUGNE</name>
<feature type="compositionally biased region" description="Polar residues" evidence="1">
    <location>
        <begin position="402"/>
        <end position="414"/>
    </location>
</feature>
<dbReference type="Proteomes" id="UP000593567">
    <property type="component" value="Unassembled WGS sequence"/>
</dbReference>
<organism evidence="2 3">
    <name type="scientific">Bugula neritina</name>
    <name type="common">Brown bryozoan</name>
    <name type="synonym">Sertularia neritina</name>
    <dbReference type="NCBI Taxonomy" id="10212"/>
    <lineage>
        <taxon>Eukaryota</taxon>
        <taxon>Metazoa</taxon>
        <taxon>Spiralia</taxon>
        <taxon>Lophotrochozoa</taxon>
        <taxon>Bryozoa</taxon>
        <taxon>Gymnolaemata</taxon>
        <taxon>Cheilostomatida</taxon>
        <taxon>Flustrina</taxon>
        <taxon>Buguloidea</taxon>
        <taxon>Bugulidae</taxon>
        <taxon>Bugula</taxon>
    </lineage>
</organism>